<evidence type="ECO:0000313" key="1">
    <source>
        <dbReference type="EMBL" id="ADG98798.1"/>
    </source>
</evidence>
<dbReference type="HOGENOM" id="CLU_1958041_0_0_11"/>
<organism evidence="1 2">
    <name type="scientific">Segniliparus rotundus (strain ATCC BAA-972 / CDC 1076 / CIP 108378 / DSM 44985 / JCM 13578)</name>
    <dbReference type="NCBI Taxonomy" id="640132"/>
    <lineage>
        <taxon>Bacteria</taxon>
        <taxon>Bacillati</taxon>
        <taxon>Actinomycetota</taxon>
        <taxon>Actinomycetes</taxon>
        <taxon>Mycobacteriales</taxon>
        <taxon>Segniliparaceae</taxon>
        <taxon>Segniliparus</taxon>
    </lineage>
</organism>
<protein>
    <recommendedName>
        <fullName evidence="3">Holliday junction resolvase</fullName>
    </recommendedName>
</protein>
<gene>
    <name evidence="1" type="ordered locus">Srot_2350</name>
</gene>
<name>D6ZAR2_SEGRD</name>
<proteinExistence type="predicted"/>
<dbReference type="AlphaFoldDB" id="D6ZAR2"/>
<dbReference type="EMBL" id="CP001958">
    <property type="protein sequence ID" value="ADG98798.1"/>
    <property type="molecule type" value="Genomic_DNA"/>
</dbReference>
<dbReference type="STRING" id="640132.Srot_2350"/>
<dbReference type="KEGG" id="srt:Srot_2350"/>
<evidence type="ECO:0008006" key="3">
    <source>
        <dbReference type="Google" id="ProtNLM"/>
    </source>
</evidence>
<keyword evidence="2" id="KW-1185">Reference proteome</keyword>
<sequence length="123" mass="13381">MTNRMKAKGDRAERAVKDMAAANGFPWCERLKAGDQRDKGDLSLAPGVIAQVKDRKTLSLRQWLVDTEAQRVNARADVGVLVVKLASPGKAPVWAAVMELPGWLSLARQAGWGEPLEQEADCA</sequence>
<dbReference type="Proteomes" id="UP000002247">
    <property type="component" value="Chromosome"/>
</dbReference>
<evidence type="ECO:0000313" key="2">
    <source>
        <dbReference type="Proteomes" id="UP000002247"/>
    </source>
</evidence>
<reference evidence="1 2" key="1">
    <citation type="journal article" date="2010" name="Stand. Genomic Sci.">
        <title>Complete genome sequence of Segniliparus rotundus type strain (CDC 1076).</title>
        <authorList>
            <person name="Sikorski J."/>
            <person name="Lapidus A."/>
            <person name="Copeland A."/>
            <person name="Misra M."/>
            <person name="Glavina Del Rio T."/>
            <person name="Nolan M."/>
            <person name="Lucas S."/>
            <person name="Chen F."/>
            <person name="Tice H."/>
            <person name="Cheng J.F."/>
            <person name="Jando M."/>
            <person name="Schneider S."/>
            <person name="Bruce D."/>
            <person name="Goodwin L."/>
            <person name="Pitluck S."/>
            <person name="Liolios K."/>
            <person name="Mikhailova N."/>
            <person name="Pati A."/>
            <person name="Ivanova N."/>
            <person name="Mavromatis K."/>
            <person name="Chen A."/>
            <person name="Palaniappan K."/>
            <person name="Chertkov O."/>
            <person name="Land M."/>
            <person name="Hauser L."/>
            <person name="Chang Y.J."/>
            <person name="Jeffries C.D."/>
            <person name="Brettin T."/>
            <person name="Detter J.C."/>
            <person name="Han C."/>
            <person name="Rohde M."/>
            <person name="Goker M."/>
            <person name="Bristow J."/>
            <person name="Eisen J.A."/>
            <person name="Markowitz V."/>
            <person name="Hugenholtz P."/>
            <person name="Kyrpides N.C."/>
            <person name="Klenk H.P."/>
        </authorList>
    </citation>
    <scope>NUCLEOTIDE SEQUENCE [LARGE SCALE GENOMIC DNA]</scope>
    <source>
        <strain evidence="2">ATCC BAA-972 / CDC 1076 / CIP 108378 / DSM 44985 / JCM 13578</strain>
    </source>
</reference>
<accession>D6ZAR2</accession>
<dbReference type="RefSeq" id="WP_013139248.1">
    <property type="nucleotide sequence ID" value="NC_014168.1"/>
</dbReference>